<evidence type="ECO:0000256" key="4">
    <source>
        <dbReference type="ARBA" id="ARBA00022630"/>
    </source>
</evidence>
<evidence type="ECO:0000256" key="3">
    <source>
        <dbReference type="ARBA" id="ARBA00012376"/>
    </source>
</evidence>
<dbReference type="Pfam" id="PF01207">
    <property type="entry name" value="Dus"/>
    <property type="match status" value="1"/>
</dbReference>
<keyword evidence="4" id="KW-0285">Flavoprotein</keyword>
<gene>
    <name evidence="15" type="ORF">BSAL_35120</name>
</gene>
<comment type="cofactor">
    <cofactor evidence="1">
        <name>FMN</name>
        <dbReference type="ChEBI" id="CHEBI:58210"/>
    </cofactor>
</comment>
<evidence type="ECO:0000313" key="16">
    <source>
        <dbReference type="Proteomes" id="UP000051952"/>
    </source>
</evidence>
<keyword evidence="7" id="KW-0521">NADP</keyword>
<evidence type="ECO:0000256" key="13">
    <source>
        <dbReference type="SAM" id="MobiDB-lite"/>
    </source>
</evidence>
<evidence type="ECO:0000256" key="12">
    <source>
        <dbReference type="ARBA" id="ARBA00049513"/>
    </source>
</evidence>
<evidence type="ECO:0000256" key="5">
    <source>
        <dbReference type="ARBA" id="ARBA00022643"/>
    </source>
</evidence>
<dbReference type="Proteomes" id="UP000051952">
    <property type="component" value="Unassembled WGS sequence"/>
</dbReference>
<evidence type="ECO:0000256" key="2">
    <source>
        <dbReference type="ARBA" id="ARBA00005451"/>
    </source>
</evidence>
<evidence type="ECO:0000256" key="1">
    <source>
        <dbReference type="ARBA" id="ARBA00001917"/>
    </source>
</evidence>
<accession>A0A0S4JKI3</accession>
<keyword evidence="16" id="KW-1185">Reference proteome</keyword>
<evidence type="ECO:0000256" key="7">
    <source>
        <dbReference type="ARBA" id="ARBA00022857"/>
    </source>
</evidence>
<evidence type="ECO:0000256" key="11">
    <source>
        <dbReference type="ARBA" id="ARBA00049447"/>
    </source>
</evidence>
<protein>
    <recommendedName>
        <fullName evidence="3">tRNA-dihydrouridine(47) synthase [NAD(P)(+)]</fullName>
        <ecNumber evidence="3">1.3.1.89</ecNumber>
    </recommendedName>
</protein>
<dbReference type="AlphaFoldDB" id="A0A0S4JKI3"/>
<comment type="catalytic activity">
    <reaction evidence="12">
        <text>5,6-dihydrouridine(47) in tRNA + NADP(+) = uridine(47) in tRNA + NADPH + H(+)</text>
        <dbReference type="Rhea" id="RHEA:53360"/>
        <dbReference type="Rhea" id="RHEA-COMP:13539"/>
        <dbReference type="Rhea" id="RHEA-COMP:13540"/>
        <dbReference type="ChEBI" id="CHEBI:15378"/>
        <dbReference type="ChEBI" id="CHEBI:57783"/>
        <dbReference type="ChEBI" id="CHEBI:58349"/>
        <dbReference type="ChEBI" id="CHEBI:65315"/>
        <dbReference type="ChEBI" id="CHEBI:74443"/>
        <dbReference type="EC" id="1.3.1.89"/>
    </reaction>
    <physiologicalReaction direction="right-to-left" evidence="12">
        <dbReference type="Rhea" id="RHEA:53362"/>
    </physiologicalReaction>
</comment>
<dbReference type="GO" id="GO:0003723">
    <property type="term" value="F:RNA binding"/>
    <property type="evidence" value="ECO:0007669"/>
    <property type="project" value="TreeGrafter"/>
</dbReference>
<dbReference type="InterPro" id="IPR035587">
    <property type="entry name" value="DUS-like_FMN-bd"/>
</dbReference>
<dbReference type="SUPFAM" id="SSF51395">
    <property type="entry name" value="FMN-linked oxidoreductases"/>
    <property type="match status" value="1"/>
</dbReference>
<evidence type="ECO:0000259" key="14">
    <source>
        <dbReference type="Pfam" id="PF01207"/>
    </source>
</evidence>
<dbReference type="InterPro" id="IPR013785">
    <property type="entry name" value="Aldolase_TIM"/>
</dbReference>
<dbReference type="OrthoDB" id="259935at2759"/>
<dbReference type="OMA" id="SGNANEW"/>
<comment type="catalytic activity">
    <reaction evidence="11">
        <text>a 5,6-dihydrouridine in mRNA + NADP(+) = a uridine in mRNA + NADPH + H(+)</text>
        <dbReference type="Rhea" id="RHEA:69855"/>
        <dbReference type="Rhea" id="RHEA-COMP:14658"/>
        <dbReference type="Rhea" id="RHEA-COMP:17789"/>
        <dbReference type="ChEBI" id="CHEBI:15378"/>
        <dbReference type="ChEBI" id="CHEBI:57783"/>
        <dbReference type="ChEBI" id="CHEBI:58349"/>
        <dbReference type="ChEBI" id="CHEBI:65315"/>
        <dbReference type="ChEBI" id="CHEBI:74443"/>
    </reaction>
    <physiologicalReaction direction="right-to-left" evidence="11">
        <dbReference type="Rhea" id="RHEA:69857"/>
    </physiologicalReaction>
</comment>
<organism evidence="15 16">
    <name type="scientific">Bodo saltans</name>
    <name type="common">Flagellated protozoan</name>
    <dbReference type="NCBI Taxonomy" id="75058"/>
    <lineage>
        <taxon>Eukaryota</taxon>
        <taxon>Discoba</taxon>
        <taxon>Euglenozoa</taxon>
        <taxon>Kinetoplastea</taxon>
        <taxon>Metakinetoplastina</taxon>
        <taxon>Eubodonida</taxon>
        <taxon>Bodonidae</taxon>
        <taxon>Bodo</taxon>
    </lineage>
</organism>
<evidence type="ECO:0000256" key="8">
    <source>
        <dbReference type="ARBA" id="ARBA00023002"/>
    </source>
</evidence>
<evidence type="ECO:0000313" key="15">
    <source>
        <dbReference type="EMBL" id="CUG92013.1"/>
    </source>
</evidence>
<proteinExistence type="inferred from homology"/>
<feature type="domain" description="DUS-like FMN-binding" evidence="14">
    <location>
        <begin position="267"/>
        <end position="501"/>
    </location>
</feature>
<evidence type="ECO:0000256" key="6">
    <source>
        <dbReference type="ARBA" id="ARBA00022694"/>
    </source>
</evidence>
<dbReference type="GO" id="GO:0005737">
    <property type="term" value="C:cytoplasm"/>
    <property type="evidence" value="ECO:0007669"/>
    <property type="project" value="UniProtKB-ARBA"/>
</dbReference>
<keyword evidence="5" id="KW-0288">FMN</keyword>
<dbReference type="PANTHER" id="PTHR45846:SF1">
    <property type="entry name" value="TRNA-DIHYDROURIDINE(47) SYNTHASE [NAD(P)(+)]-LIKE"/>
    <property type="match status" value="1"/>
</dbReference>
<dbReference type="EMBL" id="CYKH01001991">
    <property type="protein sequence ID" value="CUG92013.1"/>
    <property type="molecule type" value="Genomic_DNA"/>
</dbReference>
<evidence type="ECO:0000256" key="10">
    <source>
        <dbReference type="ARBA" id="ARBA00048342"/>
    </source>
</evidence>
<dbReference type="CDD" id="cd02801">
    <property type="entry name" value="DUS_like_FMN"/>
    <property type="match status" value="1"/>
</dbReference>
<dbReference type="VEuPathDB" id="TriTrypDB:BSAL_35120"/>
<reference evidence="16" key="1">
    <citation type="submission" date="2015-09" db="EMBL/GenBank/DDBJ databases">
        <authorList>
            <consortium name="Pathogen Informatics"/>
        </authorList>
    </citation>
    <scope>NUCLEOTIDE SEQUENCE [LARGE SCALE GENOMIC DNA]</scope>
    <source>
        <strain evidence="16">Lake Konstanz</strain>
    </source>
</reference>
<keyword evidence="6" id="KW-0819">tRNA processing</keyword>
<dbReference type="GO" id="GO:0050660">
    <property type="term" value="F:flavin adenine dinucleotide binding"/>
    <property type="evidence" value="ECO:0007669"/>
    <property type="project" value="InterPro"/>
</dbReference>
<dbReference type="EC" id="1.3.1.89" evidence="3"/>
<sequence length="631" mass="68809">MSNNADLVHIDNHDSAQGEQEQQQQVEPVTTLVTEAAVDAVATVAVEEITQPAQTPAAIVVGPGVCPVKAEFLRANLLGRVALDADGKTRGMNKGAERQHFGSTEGTLRPTFEGEANFLNGDVLKRVKVAIRLGLHPPKRNREWETNAPAKAAAVAPATTTDAAPTTEAVPQAPLDEITPSQVATQSTVEVSQTIASSSEATVTLSSEACAVDTTAQGNEESVALPLSASSIRQENAAAESEIYITPPDVLREHAARRDSMFRNKLLLAPLTTVGNLPYRRICAAYGADITLGEMALIYNLNHTQKSEWSLLRRHDSEKVFGLQVAVSRPNDAAVFAQAIEASGFSYDYIDINCGCPVDKLVQSGCGCGLWEKKGKLREVVQNLVKYQSKPVTIKCRIGADEHSPTLHNQINEYEGWGASAVTVHGRSRKQRYTKLANWAYIARVAPLTNLPLIGNGDVMSYDDIVERRAAYPEVSSTMIGRGALIKPWVFEEIREEKTMDISSHDRFEMLKTFVKHGLAHWGADEKGILTTRKFLCEWLSFLCRYVPVGLLERLPQRINERPPQYVGRDDLETLMASDSVTDWIKISEMLLGPSGDKFRFTPKHRSNSYASSGPSTGGASAQADGAEDEG</sequence>
<dbReference type="Gene3D" id="3.20.20.70">
    <property type="entry name" value="Aldolase class I"/>
    <property type="match status" value="1"/>
</dbReference>
<feature type="compositionally biased region" description="Low complexity" evidence="13">
    <location>
        <begin position="609"/>
        <end position="622"/>
    </location>
</feature>
<evidence type="ECO:0000256" key="9">
    <source>
        <dbReference type="ARBA" id="ARBA00048266"/>
    </source>
</evidence>
<dbReference type="PROSITE" id="PS01136">
    <property type="entry name" value="UPF0034"/>
    <property type="match status" value="1"/>
</dbReference>
<dbReference type="GO" id="GO:0102265">
    <property type="term" value="F:tRNA-dihydrouridine47 synthase activity"/>
    <property type="evidence" value="ECO:0007669"/>
    <property type="project" value="UniProtKB-EC"/>
</dbReference>
<feature type="region of interest" description="Disordered" evidence="13">
    <location>
        <begin position="603"/>
        <end position="631"/>
    </location>
</feature>
<comment type="catalytic activity">
    <reaction evidence="10">
        <text>a 5,6-dihydrouridine in mRNA + NAD(+) = a uridine in mRNA + NADH + H(+)</text>
        <dbReference type="Rhea" id="RHEA:69851"/>
        <dbReference type="Rhea" id="RHEA-COMP:14658"/>
        <dbReference type="Rhea" id="RHEA-COMP:17789"/>
        <dbReference type="ChEBI" id="CHEBI:15378"/>
        <dbReference type="ChEBI" id="CHEBI:57540"/>
        <dbReference type="ChEBI" id="CHEBI:57945"/>
        <dbReference type="ChEBI" id="CHEBI:65315"/>
        <dbReference type="ChEBI" id="CHEBI:74443"/>
    </reaction>
    <physiologicalReaction direction="right-to-left" evidence="10">
        <dbReference type="Rhea" id="RHEA:69853"/>
    </physiologicalReaction>
</comment>
<keyword evidence="8" id="KW-0560">Oxidoreductase</keyword>
<name>A0A0S4JKI3_BODSA</name>
<comment type="similarity">
    <text evidence="2">Belongs to the Dus family. Dus3 subfamily.</text>
</comment>
<dbReference type="InterPro" id="IPR018517">
    <property type="entry name" value="tRNA_hU_synthase_CS"/>
</dbReference>
<comment type="catalytic activity">
    <reaction evidence="9">
        <text>5,6-dihydrouridine(47) in tRNA + NAD(+) = uridine(47) in tRNA + NADH + H(+)</text>
        <dbReference type="Rhea" id="RHEA:53364"/>
        <dbReference type="Rhea" id="RHEA-COMP:13539"/>
        <dbReference type="Rhea" id="RHEA-COMP:13540"/>
        <dbReference type="ChEBI" id="CHEBI:15378"/>
        <dbReference type="ChEBI" id="CHEBI:57540"/>
        <dbReference type="ChEBI" id="CHEBI:57945"/>
        <dbReference type="ChEBI" id="CHEBI:65315"/>
        <dbReference type="ChEBI" id="CHEBI:74443"/>
        <dbReference type="EC" id="1.3.1.89"/>
    </reaction>
    <physiologicalReaction direction="right-to-left" evidence="9">
        <dbReference type="Rhea" id="RHEA:53366"/>
    </physiologicalReaction>
</comment>
<dbReference type="PANTHER" id="PTHR45846">
    <property type="entry name" value="TRNA-DIHYDROURIDINE(47) SYNTHASE [NAD(P)(+)]-LIKE"/>
    <property type="match status" value="1"/>
</dbReference>